<organism evidence="1 2">
    <name type="scientific">Streptomyces pharetrae CZA14</name>
    <dbReference type="NCBI Taxonomy" id="1144883"/>
    <lineage>
        <taxon>Bacteria</taxon>
        <taxon>Bacillati</taxon>
        <taxon>Actinomycetota</taxon>
        <taxon>Actinomycetes</taxon>
        <taxon>Kitasatosporales</taxon>
        <taxon>Streptomycetaceae</taxon>
        <taxon>Streptomyces</taxon>
    </lineage>
</organism>
<dbReference type="RefSeq" id="WP_143659668.1">
    <property type="nucleotide sequence ID" value="NZ_MRYD01000001.1"/>
</dbReference>
<reference evidence="1 2" key="1">
    <citation type="submission" date="2016-12" db="EMBL/GenBank/DDBJ databases">
        <title>Genome Mining:The Detection of Biosynthetic Gene Clusters to Aid in the Expression of Curamycin A produced by Streptomyces sp. strain CZA14.</title>
        <authorList>
            <person name="Durrell K.A."/>
            <person name="Kirby B.M."/>
            <person name="Khan W."/>
            <person name="Mthethwa T."/>
            <person name="Le Roes-Hill M."/>
        </authorList>
    </citation>
    <scope>NUCLEOTIDE SEQUENCE [LARGE SCALE GENOMIC DNA]</scope>
    <source>
        <strain evidence="1 2">CZA14</strain>
    </source>
</reference>
<protein>
    <submittedName>
        <fullName evidence="1">Uncharacterized protein</fullName>
    </submittedName>
</protein>
<dbReference type="Proteomes" id="UP000194266">
    <property type="component" value="Unassembled WGS sequence"/>
</dbReference>
<sequence>MDDGAAGKLQICSVEERESAAATCIIRCVGGVPRTGQQFAAESASDSADTASPFTLDWINRYERMMDFIDPPHTAKVHLTGEAVAVLERGVILTSVASDEH</sequence>
<proteinExistence type="predicted"/>
<name>A0ABX3YR02_9ACTN</name>
<comment type="caution">
    <text evidence="1">The sequence shown here is derived from an EMBL/GenBank/DDBJ whole genome shotgun (WGS) entry which is preliminary data.</text>
</comment>
<evidence type="ECO:0000313" key="2">
    <source>
        <dbReference type="Proteomes" id="UP000194266"/>
    </source>
</evidence>
<dbReference type="EMBL" id="MRYD01000001">
    <property type="protein sequence ID" value="OSZ62381.1"/>
    <property type="molecule type" value="Genomic_DNA"/>
</dbReference>
<accession>A0ABX3YR02</accession>
<evidence type="ECO:0000313" key="1">
    <source>
        <dbReference type="EMBL" id="OSZ62381.1"/>
    </source>
</evidence>
<gene>
    <name evidence="1" type="ORF">OQI_00250</name>
</gene>
<keyword evidence="2" id="KW-1185">Reference proteome</keyword>